<dbReference type="OrthoDB" id="9976257at2"/>
<protein>
    <recommendedName>
        <fullName evidence="4">Zf-HC2 domain-containing protein</fullName>
    </recommendedName>
</protein>
<gene>
    <name evidence="2" type="ordered locus">Dtur_0069</name>
</gene>
<feature type="transmembrane region" description="Helical" evidence="1">
    <location>
        <begin position="118"/>
        <end position="139"/>
    </location>
</feature>
<keyword evidence="1" id="KW-0812">Transmembrane</keyword>
<keyword evidence="1" id="KW-0472">Membrane</keyword>
<dbReference type="STRING" id="515635.Dtur_0069"/>
<keyword evidence="3" id="KW-1185">Reference proteome</keyword>
<reference evidence="3" key="1">
    <citation type="journal article" date="2016" name="Front. Microbiol.">
        <title>The complete genome sequence of hyperthermophile Dictyoglomus turgidum DSM 6724 reveals a specialized carbohydrate fermentor.</title>
        <authorList>
            <person name="Brumm P.J."/>
            <person name="Gowda K."/>
            <person name="Robb F.T."/>
            <person name="Mead D.A."/>
        </authorList>
    </citation>
    <scope>NUCLEOTIDE SEQUENCE [LARGE SCALE GENOMIC DNA]</scope>
    <source>
        <strain evidence="3">DSM 6724 / Z-1310</strain>
    </source>
</reference>
<dbReference type="RefSeq" id="WP_012582493.1">
    <property type="nucleotide sequence ID" value="NC_011661.1"/>
</dbReference>
<evidence type="ECO:0008006" key="4">
    <source>
        <dbReference type="Google" id="ProtNLM"/>
    </source>
</evidence>
<evidence type="ECO:0000313" key="2">
    <source>
        <dbReference type="EMBL" id="ACK41407.1"/>
    </source>
</evidence>
<dbReference type="EMBL" id="CP001251">
    <property type="protein sequence ID" value="ACK41407.1"/>
    <property type="molecule type" value="Genomic_DNA"/>
</dbReference>
<organism evidence="2 3">
    <name type="scientific">Dictyoglomus turgidum (strain DSM 6724 / Z-1310)</name>
    <dbReference type="NCBI Taxonomy" id="515635"/>
    <lineage>
        <taxon>Bacteria</taxon>
        <taxon>Pseudomonadati</taxon>
        <taxon>Dictyoglomota</taxon>
        <taxon>Dictyoglomia</taxon>
        <taxon>Dictyoglomales</taxon>
        <taxon>Dictyoglomaceae</taxon>
        <taxon>Dictyoglomus</taxon>
    </lineage>
</organism>
<name>B8DYM5_DICTD</name>
<dbReference type="InParanoid" id="B8DYM5"/>
<evidence type="ECO:0000256" key="1">
    <source>
        <dbReference type="SAM" id="Phobius"/>
    </source>
</evidence>
<dbReference type="Proteomes" id="UP000007719">
    <property type="component" value="Chromosome"/>
</dbReference>
<sequence length="148" mass="18561">MNCKEFREKMFLHEEIGEDFFLHLEECNECRREFEDFLRIEEKLKERVFEEESGKEWSRVYKSVYNRLMYEKIKRRVFIFLLVSLEIILLSLIFFFVYRVGRFFLQDFLLLSFMLNSLFQILFQVNFYLFLFTLLLFIYQNGLHRKYK</sequence>
<dbReference type="AlphaFoldDB" id="B8DYM5"/>
<proteinExistence type="predicted"/>
<keyword evidence="1" id="KW-1133">Transmembrane helix</keyword>
<dbReference type="HOGENOM" id="CLU_1755931_0_0_0"/>
<dbReference type="KEGG" id="dtu:Dtur_0069"/>
<feature type="transmembrane region" description="Helical" evidence="1">
    <location>
        <begin position="77"/>
        <end position="98"/>
    </location>
</feature>
<accession>B8DYM5</accession>
<dbReference type="EnsemblBacteria" id="ACK41407">
    <property type="protein sequence ID" value="ACK41407"/>
    <property type="gene ID" value="Dtur_0069"/>
</dbReference>
<evidence type="ECO:0000313" key="3">
    <source>
        <dbReference type="Proteomes" id="UP000007719"/>
    </source>
</evidence>